<proteinExistence type="predicted"/>
<dbReference type="STRING" id="1168221.R7YPJ6"/>
<reference evidence="3" key="1">
    <citation type="submission" date="2012-06" db="EMBL/GenBank/DDBJ databases">
        <title>The genome sequence of Coniosporium apollinis CBS 100218.</title>
        <authorList>
            <consortium name="The Broad Institute Genome Sequencing Platform"/>
            <person name="Cuomo C."/>
            <person name="Gorbushina A."/>
            <person name="Noack S."/>
            <person name="Walker B."/>
            <person name="Young S.K."/>
            <person name="Zeng Q."/>
            <person name="Gargeya S."/>
            <person name="Fitzgerald M."/>
            <person name="Haas B."/>
            <person name="Abouelleil A."/>
            <person name="Alvarado L."/>
            <person name="Arachchi H.M."/>
            <person name="Berlin A.M."/>
            <person name="Chapman S.B."/>
            <person name="Goldberg J."/>
            <person name="Griggs A."/>
            <person name="Gujja S."/>
            <person name="Hansen M."/>
            <person name="Howarth C."/>
            <person name="Imamovic A."/>
            <person name="Larimer J."/>
            <person name="McCowan C."/>
            <person name="Montmayeur A."/>
            <person name="Murphy C."/>
            <person name="Neiman D."/>
            <person name="Pearson M."/>
            <person name="Priest M."/>
            <person name="Roberts A."/>
            <person name="Saif S."/>
            <person name="Shea T."/>
            <person name="Sisk P."/>
            <person name="Sykes S."/>
            <person name="Wortman J."/>
            <person name="Nusbaum C."/>
            <person name="Birren B."/>
        </authorList>
    </citation>
    <scope>NUCLEOTIDE SEQUENCE [LARGE SCALE GENOMIC DNA]</scope>
    <source>
        <strain evidence="3">CBS 100218</strain>
    </source>
</reference>
<feature type="compositionally biased region" description="Polar residues" evidence="1">
    <location>
        <begin position="46"/>
        <end position="63"/>
    </location>
</feature>
<feature type="non-terminal residue" evidence="2">
    <location>
        <position position="1"/>
    </location>
</feature>
<dbReference type="RefSeq" id="XP_007779051.1">
    <property type="nucleotide sequence ID" value="XM_007780861.1"/>
</dbReference>
<dbReference type="HOGENOM" id="CLU_875911_0_0_1"/>
<dbReference type="OrthoDB" id="5081713at2759"/>
<organism evidence="2 3">
    <name type="scientific">Coniosporium apollinis (strain CBS 100218)</name>
    <name type="common">Rock-inhabiting black yeast</name>
    <dbReference type="NCBI Taxonomy" id="1168221"/>
    <lineage>
        <taxon>Eukaryota</taxon>
        <taxon>Fungi</taxon>
        <taxon>Dikarya</taxon>
        <taxon>Ascomycota</taxon>
        <taxon>Pezizomycotina</taxon>
        <taxon>Dothideomycetes</taxon>
        <taxon>Dothideomycetes incertae sedis</taxon>
        <taxon>Coniosporium</taxon>
    </lineage>
</organism>
<protein>
    <submittedName>
        <fullName evidence="2">Uncharacterized protein</fullName>
    </submittedName>
</protein>
<gene>
    <name evidence="2" type="ORF">W97_02962</name>
</gene>
<dbReference type="EMBL" id="JH767564">
    <property type="protein sequence ID" value="EON63734.1"/>
    <property type="molecule type" value="Genomic_DNA"/>
</dbReference>
<feature type="region of interest" description="Disordered" evidence="1">
    <location>
        <begin position="94"/>
        <end position="128"/>
    </location>
</feature>
<name>R7YPJ6_CONA1</name>
<evidence type="ECO:0000313" key="2">
    <source>
        <dbReference type="EMBL" id="EON63734.1"/>
    </source>
</evidence>
<evidence type="ECO:0000313" key="3">
    <source>
        <dbReference type="Proteomes" id="UP000016924"/>
    </source>
</evidence>
<sequence>RGWSPRPKAAVTLQAYSLKDSTAQPDSAIDRLDDPSYIPPEDGSEDSGNTSRATWEIQSQDPSTADEAEHDVESRPYHVYRLGDHDTRLDIAELSDTGSDEPDDLSYVPSDTSNEESDSQSSAAPEAVSEVNLLTREVIDGLETKALGALSGAQFIGLDSVKCRINCLKGTKLLDAIWRALERVLEPRSRPAPHVLQDILEELSGTLSLTSDQLLTAKDVTAGRKWELIDEALQEMQKASEFRSVKMLRKALSLWSGDICLEILKPNLSDLLNDEWASMKREALVILMDERGPNDRWEEEHGNAKIRAAKPGLRTVST</sequence>
<keyword evidence="3" id="KW-1185">Reference proteome</keyword>
<dbReference type="AlphaFoldDB" id="R7YPJ6"/>
<evidence type="ECO:0000256" key="1">
    <source>
        <dbReference type="SAM" id="MobiDB-lite"/>
    </source>
</evidence>
<dbReference type="Proteomes" id="UP000016924">
    <property type="component" value="Unassembled WGS sequence"/>
</dbReference>
<dbReference type="GeneID" id="19900273"/>
<accession>R7YPJ6</accession>
<feature type="region of interest" description="Disordered" evidence="1">
    <location>
        <begin position="15"/>
        <end position="79"/>
    </location>
</feature>